<evidence type="ECO:0000313" key="2">
    <source>
        <dbReference type="Proteomes" id="UP000017984"/>
    </source>
</evidence>
<gene>
    <name evidence="1" type="ORF">M878_45970</name>
</gene>
<proteinExistence type="predicted"/>
<keyword evidence="2" id="KW-1185">Reference proteome</keyword>
<sequence>MHPSQLRWRGHVLLPSSRASLLNGHHTLTCGIAKQQFGEAERPIVNE</sequence>
<name>V6JME2_STRRC</name>
<geneLocation type="plasmid" evidence="1 2">
    <name>pSros1</name>
</geneLocation>
<protein>
    <submittedName>
        <fullName evidence="1">Uncharacterized protein</fullName>
    </submittedName>
</protein>
<evidence type="ECO:0000313" key="1">
    <source>
        <dbReference type="EMBL" id="EST18019.1"/>
    </source>
</evidence>
<accession>V6JME2</accession>
<dbReference type="AlphaFoldDB" id="V6JME2"/>
<dbReference type="EMBL" id="AWQX01000399">
    <property type="protein sequence ID" value="EST18019.1"/>
    <property type="molecule type" value="Genomic_DNA"/>
</dbReference>
<organism evidence="1 2">
    <name type="scientific">Streptomyces roseochromogenus subsp. oscitans DS 12.976</name>
    <dbReference type="NCBI Taxonomy" id="1352936"/>
    <lineage>
        <taxon>Bacteria</taxon>
        <taxon>Bacillati</taxon>
        <taxon>Actinomycetota</taxon>
        <taxon>Actinomycetes</taxon>
        <taxon>Kitasatosporales</taxon>
        <taxon>Streptomycetaceae</taxon>
        <taxon>Streptomyces</taxon>
    </lineage>
</organism>
<dbReference type="Proteomes" id="UP000017984">
    <property type="component" value="Plasmid pSros1"/>
</dbReference>
<reference evidence="1 2" key="1">
    <citation type="journal article" date="2014" name="Genome Announc.">
        <title>Draft Genome Sequence of Streptomyces roseochromogenes subsp. oscitans DS 12.976, Producer of the Aminocoumarin Antibiotic Clorobiocin.</title>
        <authorList>
            <person name="Ruckert C."/>
            <person name="Kalinowski J."/>
            <person name="Heide L."/>
            <person name="Apel A.K."/>
        </authorList>
    </citation>
    <scope>NUCLEOTIDE SEQUENCE [LARGE SCALE GENOMIC DNA]</scope>
    <source>
        <strain evidence="1 2">DS 12.976</strain>
        <plasmid evidence="1">pSros1</plasmid>
    </source>
</reference>
<keyword evidence="1" id="KW-0614">Plasmid</keyword>
<dbReference type="HOGENOM" id="CLU_3173868_0_0_11"/>
<comment type="caution">
    <text evidence="1">The sequence shown here is derived from an EMBL/GenBank/DDBJ whole genome shotgun (WGS) entry which is preliminary data.</text>
</comment>